<gene>
    <name evidence="2" type="ORF">PROQFM164_S02g002694</name>
    <name evidence="3" type="ORF">PROQFM164_S02g002914</name>
</gene>
<dbReference type="Proteomes" id="UP000030686">
    <property type="component" value="Unassembled WGS sequence"/>
</dbReference>
<evidence type="ECO:0000313" key="4">
    <source>
        <dbReference type="Proteomes" id="UP000030686"/>
    </source>
</evidence>
<organism evidence="2 4">
    <name type="scientific">Penicillium roqueforti (strain FM164)</name>
    <dbReference type="NCBI Taxonomy" id="1365484"/>
    <lineage>
        <taxon>Eukaryota</taxon>
        <taxon>Fungi</taxon>
        <taxon>Dikarya</taxon>
        <taxon>Ascomycota</taxon>
        <taxon>Pezizomycotina</taxon>
        <taxon>Eurotiomycetes</taxon>
        <taxon>Eurotiomycetidae</taxon>
        <taxon>Eurotiales</taxon>
        <taxon>Aspergillaceae</taxon>
        <taxon>Penicillium</taxon>
    </lineage>
</organism>
<evidence type="ECO:0000313" key="3">
    <source>
        <dbReference type="EMBL" id="CDM32763.1"/>
    </source>
</evidence>
<evidence type="ECO:0000256" key="1">
    <source>
        <dbReference type="SAM" id="MobiDB-lite"/>
    </source>
</evidence>
<protein>
    <submittedName>
        <fullName evidence="2">Genomic scaffold, ProqFM164S02</fullName>
    </submittedName>
</protein>
<dbReference type="OMA" id="QRIMTKE"/>
<sequence length="55" mass="6346">MRTLKKYYQSSWKLKTDPRPVGSLSWQRGAAEPSPSNNPQVVRNGTPFHTPYEQQ</sequence>
<dbReference type="AlphaFoldDB" id="W6Q739"/>
<dbReference type="EMBL" id="HG792016">
    <property type="protein sequence ID" value="CDM32763.1"/>
    <property type="molecule type" value="Genomic_DNA"/>
</dbReference>
<evidence type="ECO:0000313" key="2">
    <source>
        <dbReference type="EMBL" id="CDM32543.1"/>
    </source>
</evidence>
<reference evidence="2" key="1">
    <citation type="journal article" date="2014" name="Nat. Commun.">
        <title>Multiple recent horizontal transfers of a large genomic region in cheese making fungi.</title>
        <authorList>
            <person name="Cheeseman K."/>
            <person name="Ropars J."/>
            <person name="Renault P."/>
            <person name="Dupont J."/>
            <person name="Gouzy J."/>
            <person name="Branca A."/>
            <person name="Abraham A.L."/>
            <person name="Ceppi M."/>
            <person name="Conseiller E."/>
            <person name="Debuchy R."/>
            <person name="Malagnac F."/>
            <person name="Goarin A."/>
            <person name="Silar P."/>
            <person name="Lacoste S."/>
            <person name="Sallet E."/>
            <person name="Bensimon A."/>
            <person name="Giraud T."/>
            <person name="Brygoo Y."/>
        </authorList>
    </citation>
    <scope>NUCLEOTIDE SEQUENCE [LARGE SCALE GENOMIC DNA]</scope>
    <source>
        <strain evidence="2">FM164</strain>
    </source>
</reference>
<proteinExistence type="predicted"/>
<accession>W6Q739</accession>
<feature type="region of interest" description="Disordered" evidence="1">
    <location>
        <begin position="15"/>
        <end position="55"/>
    </location>
</feature>
<dbReference type="OrthoDB" id="4373357at2759"/>
<keyword evidence="4" id="KW-1185">Reference proteome</keyword>
<feature type="compositionally biased region" description="Polar residues" evidence="1">
    <location>
        <begin position="34"/>
        <end position="43"/>
    </location>
</feature>
<dbReference type="EMBL" id="HG792016">
    <property type="protein sequence ID" value="CDM32543.1"/>
    <property type="molecule type" value="Genomic_DNA"/>
</dbReference>
<name>W6Q739_PENRF</name>